<dbReference type="PANTHER" id="PTHR42788">
    <property type="entry name" value="TAURINE IMPORT ATP-BINDING PROTEIN-RELATED"/>
    <property type="match status" value="1"/>
</dbReference>
<sequence>MSTKIELKNLSKTFIHNNKPLEVLKNINITLKENQFVSLIGPSGCGKSTILRILVGLEKDFTGDILVSGRKLSKTSAQFAYMPQKDLLMPWRTVYKNITLAPEISGKLDKLQDLNLSRLIKEFGLEGFENFYPSEISGGMRQRANLLRTFLMNSDIMLLDEPFGALDAITRMEMQEWLLGVLNEHKKTVLFITHDIDEAVILSDRVYVLSKRPASVTATVDIGLKRPRTREILTTQEFLNYKNIILKALK</sequence>
<dbReference type="PROSITE" id="PS50893">
    <property type="entry name" value="ABC_TRANSPORTER_2"/>
    <property type="match status" value="1"/>
</dbReference>
<dbReference type="PANTHER" id="PTHR42788:SF2">
    <property type="entry name" value="ABC TRANSPORTER ATP-BINDING PROTEIN"/>
    <property type="match status" value="1"/>
</dbReference>
<keyword evidence="5" id="KW-0378">Hydrolase</keyword>
<dbReference type="RefSeq" id="WP_101300900.1">
    <property type="nucleotide sequence ID" value="NZ_CP025197.1"/>
</dbReference>
<dbReference type="Proteomes" id="UP000239720">
    <property type="component" value="Unassembled WGS sequence"/>
</dbReference>
<dbReference type="AlphaFoldDB" id="A0A2K9EHS4"/>
<dbReference type="EMBL" id="CP025197">
    <property type="protein sequence ID" value="AUG57493.1"/>
    <property type="molecule type" value="Genomic_DNA"/>
</dbReference>
<name>A0A2K9EHS4_9FIRM</name>
<evidence type="ECO:0000256" key="3">
    <source>
        <dbReference type="ARBA" id="ARBA00022840"/>
    </source>
</evidence>
<evidence type="ECO:0000259" key="4">
    <source>
        <dbReference type="PROSITE" id="PS50893"/>
    </source>
</evidence>
<protein>
    <submittedName>
        <fullName evidence="5">Aliphatic sulfonates import ATP-binding protein SsuB</fullName>
        <ecNumber evidence="5">3.6.3.-</ecNumber>
    </submittedName>
    <submittedName>
        <fullName evidence="6">Nitrate ABC transporter ATP-binding protein</fullName>
    </submittedName>
</protein>
<dbReference type="InterPro" id="IPR017871">
    <property type="entry name" value="ABC_transporter-like_CS"/>
</dbReference>
<dbReference type="InterPro" id="IPR003593">
    <property type="entry name" value="AAA+_ATPase"/>
</dbReference>
<keyword evidence="2" id="KW-0547">Nucleotide-binding</keyword>
<evidence type="ECO:0000313" key="7">
    <source>
        <dbReference type="Proteomes" id="UP000233534"/>
    </source>
</evidence>
<dbReference type="Gene3D" id="3.40.50.300">
    <property type="entry name" value="P-loop containing nucleotide triphosphate hydrolases"/>
    <property type="match status" value="1"/>
</dbReference>
<evidence type="ECO:0000313" key="5">
    <source>
        <dbReference type="EMBL" id="AUG57493.1"/>
    </source>
</evidence>
<feature type="domain" description="ABC transporter" evidence="4">
    <location>
        <begin position="5"/>
        <end position="236"/>
    </location>
</feature>
<dbReference type="InterPro" id="IPR050166">
    <property type="entry name" value="ABC_transporter_ATP-bind"/>
</dbReference>
<dbReference type="Pfam" id="PF00005">
    <property type="entry name" value="ABC_tran"/>
    <property type="match status" value="1"/>
</dbReference>
<organism evidence="5 7">
    <name type="scientific">Acetivibrio saccincola</name>
    <dbReference type="NCBI Taxonomy" id="1677857"/>
    <lineage>
        <taxon>Bacteria</taxon>
        <taxon>Bacillati</taxon>
        <taxon>Bacillota</taxon>
        <taxon>Clostridia</taxon>
        <taxon>Eubacteriales</taxon>
        <taxon>Oscillospiraceae</taxon>
        <taxon>Acetivibrio</taxon>
    </lineage>
</organism>
<proteinExistence type="predicted"/>
<gene>
    <name evidence="5" type="primary">ssuB</name>
    <name evidence="6" type="ORF">B9R14_12080</name>
    <name evidence="5" type="ORF">HVS_07910</name>
</gene>
<accession>A0A2K9EHS4</accession>
<dbReference type="EC" id="3.6.3.-" evidence="5"/>
<dbReference type="EMBL" id="NEMB01000003">
    <property type="protein sequence ID" value="PQQ67412.1"/>
    <property type="molecule type" value="Genomic_DNA"/>
</dbReference>
<evidence type="ECO:0000256" key="2">
    <source>
        <dbReference type="ARBA" id="ARBA00022741"/>
    </source>
</evidence>
<keyword evidence="1" id="KW-0813">Transport</keyword>
<keyword evidence="7" id="KW-1185">Reference proteome</keyword>
<evidence type="ECO:0000256" key="1">
    <source>
        <dbReference type="ARBA" id="ARBA00022448"/>
    </source>
</evidence>
<dbReference type="Proteomes" id="UP000233534">
    <property type="component" value="Chromosome"/>
</dbReference>
<keyword evidence="3 5" id="KW-0067">ATP-binding</keyword>
<dbReference type="OrthoDB" id="9801958at2"/>
<dbReference type="CDD" id="cd03293">
    <property type="entry name" value="ABC_NrtD_SsuB_transporters"/>
    <property type="match status" value="1"/>
</dbReference>
<dbReference type="SMART" id="SM00382">
    <property type="entry name" value="AAA"/>
    <property type="match status" value="1"/>
</dbReference>
<dbReference type="InterPro" id="IPR027417">
    <property type="entry name" value="P-loop_NTPase"/>
</dbReference>
<dbReference type="SUPFAM" id="SSF52540">
    <property type="entry name" value="P-loop containing nucleoside triphosphate hydrolases"/>
    <property type="match status" value="1"/>
</dbReference>
<dbReference type="KEGG" id="hsc:HVS_07910"/>
<evidence type="ECO:0000313" key="6">
    <source>
        <dbReference type="EMBL" id="PQQ67412.1"/>
    </source>
</evidence>
<dbReference type="PROSITE" id="PS00211">
    <property type="entry name" value="ABC_TRANSPORTER_1"/>
    <property type="match status" value="1"/>
</dbReference>
<dbReference type="GO" id="GO:0005524">
    <property type="term" value="F:ATP binding"/>
    <property type="evidence" value="ECO:0007669"/>
    <property type="project" value="UniProtKB-KW"/>
</dbReference>
<reference evidence="6 8" key="2">
    <citation type="journal article" date="2018" name="Syst. Appl. Microbiol.">
        <title>Characterization and high-quality draft genome sequence of Herbivorax saccincola A7, an anaerobic, alkaliphilic, thermophilic, cellulolytic, and xylanolytic bacterium.</title>
        <authorList>
            <person name="Aikawa S."/>
            <person name="Baramee S."/>
            <person name="Sermsathanaswadi J."/>
            <person name="Thianheng P."/>
            <person name="Tachaapaikoon C."/>
            <person name="Shikata A."/>
            <person name="Waeonukul R."/>
            <person name="Pason P."/>
            <person name="Ratanakhanokchai K."/>
            <person name="Kosugi A."/>
        </authorList>
    </citation>
    <scope>NUCLEOTIDE SEQUENCE [LARGE SCALE GENOMIC DNA]</scope>
    <source>
        <strain evidence="6 8">A7</strain>
    </source>
</reference>
<dbReference type="GO" id="GO:0016887">
    <property type="term" value="F:ATP hydrolysis activity"/>
    <property type="evidence" value="ECO:0007669"/>
    <property type="project" value="InterPro"/>
</dbReference>
<dbReference type="InterPro" id="IPR003439">
    <property type="entry name" value="ABC_transporter-like_ATP-bd"/>
</dbReference>
<reference evidence="5 7" key="1">
    <citation type="submission" date="2017-12" db="EMBL/GenBank/DDBJ databases">
        <title>Complete genome sequence of Herbivorax saccincola GGR1, a novel Cellulosome-producing hydrolytic bacterium in a thermophilic biogas plant, established by Illumina and Nanopore MinION sequencing.</title>
        <authorList>
            <person name="Pechtl A."/>
            <person name="Ruckert C."/>
            <person name="Koeck D.E."/>
            <person name="Maus I."/>
            <person name="Winkler A."/>
            <person name="Kalinowski J."/>
            <person name="Puhler A."/>
            <person name="Schwarz W.W."/>
            <person name="Zverlov V.V."/>
            <person name="Schluter A."/>
            <person name="Liebl W."/>
        </authorList>
    </citation>
    <scope>NUCLEOTIDE SEQUENCE [LARGE SCALE GENOMIC DNA]</scope>
    <source>
        <strain evidence="5">GGR1</strain>
        <strain evidence="7">SR1</strain>
    </source>
</reference>
<evidence type="ECO:0000313" key="8">
    <source>
        <dbReference type="Proteomes" id="UP000239720"/>
    </source>
</evidence>